<protein>
    <submittedName>
        <fullName evidence="1">Uncharacterized protein</fullName>
    </submittedName>
</protein>
<reference evidence="1" key="1">
    <citation type="submission" date="2020-02" db="EMBL/GenBank/DDBJ databases">
        <authorList>
            <person name="Meier V. D."/>
        </authorList>
    </citation>
    <scope>NUCLEOTIDE SEQUENCE</scope>
    <source>
        <strain evidence="1">AVDCRST_MAG68</strain>
    </source>
</reference>
<evidence type="ECO:0000313" key="1">
    <source>
        <dbReference type="EMBL" id="CAA9296413.1"/>
    </source>
</evidence>
<feature type="non-terminal residue" evidence="1">
    <location>
        <position position="55"/>
    </location>
</feature>
<feature type="non-terminal residue" evidence="1">
    <location>
        <position position="1"/>
    </location>
</feature>
<organism evidence="1">
    <name type="scientific">uncultured Gemmatimonadota bacterium</name>
    <dbReference type="NCBI Taxonomy" id="203437"/>
    <lineage>
        <taxon>Bacteria</taxon>
        <taxon>Pseudomonadati</taxon>
        <taxon>Gemmatimonadota</taxon>
        <taxon>environmental samples</taxon>
    </lineage>
</organism>
<name>A0A6J4K5G4_9BACT</name>
<sequence length="55" mass="5956">GPVSVPRLGSALSGCVHRTRNLFRPHRRPFHRRGLSGCAPEALRCLAGRGRVAPV</sequence>
<accession>A0A6J4K5G4</accession>
<proteinExistence type="predicted"/>
<dbReference type="EMBL" id="CADCTW010000003">
    <property type="protein sequence ID" value="CAA9296413.1"/>
    <property type="molecule type" value="Genomic_DNA"/>
</dbReference>
<gene>
    <name evidence="1" type="ORF">AVDCRST_MAG68-33</name>
</gene>
<dbReference type="AlphaFoldDB" id="A0A6J4K5G4"/>